<name>A0AAD2A644_9LAMI</name>
<keyword evidence="3" id="KW-1185">Reference proteome</keyword>
<proteinExistence type="predicted"/>
<dbReference type="EMBL" id="OU503053">
    <property type="protein sequence ID" value="CAI9782228.1"/>
    <property type="molecule type" value="Genomic_DNA"/>
</dbReference>
<organism evidence="2 3">
    <name type="scientific">Fraxinus pennsylvanica</name>
    <dbReference type="NCBI Taxonomy" id="56036"/>
    <lineage>
        <taxon>Eukaryota</taxon>
        <taxon>Viridiplantae</taxon>
        <taxon>Streptophyta</taxon>
        <taxon>Embryophyta</taxon>
        <taxon>Tracheophyta</taxon>
        <taxon>Spermatophyta</taxon>
        <taxon>Magnoliopsida</taxon>
        <taxon>eudicotyledons</taxon>
        <taxon>Gunneridae</taxon>
        <taxon>Pentapetalae</taxon>
        <taxon>asterids</taxon>
        <taxon>lamiids</taxon>
        <taxon>Lamiales</taxon>
        <taxon>Oleaceae</taxon>
        <taxon>Oleeae</taxon>
        <taxon>Fraxinus</taxon>
    </lineage>
</organism>
<dbReference type="Pfam" id="PF14299">
    <property type="entry name" value="PP2"/>
    <property type="match status" value="1"/>
</dbReference>
<protein>
    <recommendedName>
        <fullName evidence="4">Protein PHLOEM PROTEIN 2-LIKE A9-like</fullName>
    </recommendedName>
</protein>
<dbReference type="Proteomes" id="UP000834106">
    <property type="component" value="Chromosome 18"/>
</dbReference>
<feature type="region of interest" description="Disordered" evidence="1">
    <location>
        <begin position="1"/>
        <end position="22"/>
    </location>
</feature>
<sequence length="159" mass="18130">MTSKNPHHEGKEKEFDKNGKKITIPPEDLNIIWGRDNRYWKIQPGQAELLQVCWLEVTGSVRGIDPTKSHRVSFNVSFTPDAFGWGVSPLYVMLKAGKAGKVKWEKVKIDTEKTKITGDSYPVENNSNDNPKLYFGLYEVWTGKWKGGLKIHNVIVEEV</sequence>
<dbReference type="PANTHER" id="PTHR32278">
    <property type="entry name" value="F-BOX DOMAIN-CONTAINING PROTEIN"/>
    <property type="match status" value="1"/>
</dbReference>
<reference evidence="2" key="1">
    <citation type="submission" date="2023-05" db="EMBL/GenBank/DDBJ databases">
        <authorList>
            <person name="Huff M."/>
        </authorList>
    </citation>
    <scope>NUCLEOTIDE SEQUENCE</scope>
</reference>
<evidence type="ECO:0000313" key="3">
    <source>
        <dbReference type="Proteomes" id="UP000834106"/>
    </source>
</evidence>
<evidence type="ECO:0008006" key="4">
    <source>
        <dbReference type="Google" id="ProtNLM"/>
    </source>
</evidence>
<dbReference type="PANTHER" id="PTHR32278:SF2">
    <property type="entry name" value="PROTEIN PHLOEM PROTEIN 2-LIKE A9"/>
    <property type="match status" value="1"/>
</dbReference>
<feature type="compositionally biased region" description="Basic and acidic residues" evidence="1">
    <location>
        <begin position="1"/>
        <end position="19"/>
    </location>
</feature>
<dbReference type="InterPro" id="IPR025886">
    <property type="entry name" value="PP2-like"/>
</dbReference>
<gene>
    <name evidence="2" type="ORF">FPE_LOCUS29658</name>
</gene>
<dbReference type="AlphaFoldDB" id="A0AAD2A644"/>
<accession>A0AAD2A644</accession>
<evidence type="ECO:0000256" key="1">
    <source>
        <dbReference type="SAM" id="MobiDB-lite"/>
    </source>
</evidence>
<evidence type="ECO:0000313" key="2">
    <source>
        <dbReference type="EMBL" id="CAI9782228.1"/>
    </source>
</evidence>